<organism evidence="3 4">
    <name type="scientific">Geobacillus stearothermophilus</name>
    <name type="common">Bacillus stearothermophilus</name>
    <dbReference type="NCBI Taxonomy" id="1422"/>
    <lineage>
        <taxon>Bacteria</taxon>
        <taxon>Bacillati</taxon>
        <taxon>Bacillota</taxon>
        <taxon>Bacilli</taxon>
        <taxon>Bacillales</taxon>
        <taxon>Anoxybacillaceae</taxon>
        <taxon>Geobacillus</taxon>
    </lineage>
</organism>
<feature type="domain" description="Peptidase M20 dimerisation" evidence="2">
    <location>
        <begin position="216"/>
        <end position="304"/>
    </location>
</feature>
<evidence type="ECO:0000313" key="4">
    <source>
        <dbReference type="Proteomes" id="UP000075517"/>
    </source>
</evidence>
<dbReference type="PANTHER" id="PTHR11014">
    <property type="entry name" value="PEPTIDASE M20 FAMILY MEMBER"/>
    <property type="match status" value="1"/>
</dbReference>
<dbReference type="InterPro" id="IPR002933">
    <property type="entry name" value="Peptidase_M20"/>
</dbReference>
<dbReference type="InterPro" id="IPR037484">
    <property type="entry name" value="AmhX-like"/>
</dbReference>
<feature type="binding site" evidence="1">
    <location>
        <position position="384"/>
    </location>
    <ligand>
        <name>Mn(2+)</name>
        <dbReference type="ChEBI" id="CHEBI:29035"/>
        <label>2</label>
    </ligand>
</feature>
<dbReference type="PIRSF" id="PIRSF005962">
    <property type="entry name" value="Pept_M20D_amidohydro"/>
    <property type="match status" value="1"/>
</dbReference>
<reference evidence="3 4" key="1">
    <citation type="submission" date="2016-01" db="EMBL/GenBank/DDBJ databases">
        <title>Draft Genome Sequences of Seven Thermophilic Sporeformers Isolated from Foods.</title>
        <authorList>
            <person name="Berendsen E.M."/>
            <person name="Wells-Bennik M.H."/>
            <person name="Krawcyk A.O."/>
            <person name="De Jong A."/>
            <person name="Holsappel S."/>
            <person name="Eijlander R.T."/>
            <person name="Kuipers O.P."/>
        </authorList>
    </citation>
    <scope>NUCLEOTIDE SEQUENCE [LARGE SCALE GENOMIC DNA]</scope>
    <source>
        <strain evidence="3 4">B4114</strain>
    </source>
</reference>
<feature type="binding site" evidence="1">
    <location>
        <position position="131"/>
    </location>
    <ligand>
        <name>Mn(2+)</name>
        <dbReference type="ChEBI" id="CHEBI:29035"/>
        <label>2</label>
    </ligand>
</feature>
<dbReference type="SUPFAM" id="SSF53187">
    <property type="entry name" value="Zn-dependent exopeptidases"/>
    <property type="match status" value="1"/>
</dbReference>
<dbReference type="GO" id="GO:0046872">
    <property type="term" value="F:metal ion binding"/>
    <property type="evidence" value="ECO:0007669"/>
    <property type="project" value="UniProtKB-KW"/>
</dbReference>
<comment type="caution">
    <text evidence="3">The sequence shown here is derived from an EMBL/GenBank/DDBJ whole genome shotgun (WGS) entry which is preliminary data.</text>
</comment>
<evidence type="ECO:0000256" key="1">
    <source>
        <dbReference type="PIRSR" id="PIRSR005962-1"/>
    </source>
</evidence>
<feature type="binding site" evidence="1">
    <location>
        <position position="165"/>
    </location>
    <ligand>
        <name>Mn(2+)</name>
        <dbReference type="ChEBI" id="CHEBI:29035"/>
        <label>2</label>
    </ligand>
</feature>
<dbReference type="NCBIfam" id="TIGR01891">
    <property type="entry name" value="amidohydrolases"/>
    <property type="match status" value="1"/>
</dbReference>
<dbReference type="Gene3D" id="3.30.70.360">
    <property type="match status" value="1"/>
</dbReference>
<evidence type="ECO:0000313" key="3">
    <source>
        <dbReference type="EMBL" id="KYD34173.1"/>
    </source>
</evidence>
<keyword evidence="1" id="KW-0464">Manganese</keyword>
<evidence type="ECO:0000259" key="2">
    <source>
        <dbReference type="Pfam" id="PF07687"/>
    </source>
</evidence>
<dbReference type="Pfam" id="PF01546">
    <property type="entry name" value="Peptidase_M20"/>
    <property type="match status" value="1"/>
</dbReference>
<feature type="binding site" evidence="1">
    <location>
        <position position="189"/>
    </location>
    <ligand>
        <name>Mn(2+)</name>
        <dbReference type="ChEBI" id="CHEBI:29035"/>
        <label>2</label>
    </ligand>
</feature>
<dbReference type="EMBL" id="LQYY01000058">
    <property type="protein sequence ID" value="KYD34173.1"/>
    <property type="molecule type" value="Genomic_DNA"/>
</dbReference>
<proteinExistence type="predicted"/>
<comment type="cofactor">
    <cofactor evidence="1">
        <name>Mn(2+)</name>
        <dbReference type="ChEBI" id="CHEBI:29035"/>
    </cofactor>
    <text evidence="1">The Mn(2+) ion enhances activity.</text>
</comment>
<dbReference type="CDD" id="cd08018">
    <property type="entry name" value="M20_Acy1_amhX-like"/>
    <property type="match status" value="1"/>
</dbReference>
<gene>
    <name evidence="3" type="ORF">B4114_0741</name>
</gene>
<dbReference type="InterPro" id="IPR017439">
    <property type="entry name" value="Amidohydrolase"/>
</dbReference>
<sequence>MARVCFFQSFAYRCICLSEYYNEYNDVFSIDFETAGESGMKDIIEQMKAELWEVFDHLHRHPEISWEEWQTTEFLRRELEREGYRVRTFADCPGVVAEIGAGPFTVGVRSDMDALWQEVNGVWQPNHACGHDAHMTIVLGVAKLLRRIGYEPPGTLRFLFQPAEEKGTGALKLIEKGAVDGVSFLYGVHLRPIQEVKGGYAAPAIIHGAAQCIEGRIRGVAAHAARPHLGVNVIEVGSAIVQELGKIHIDPQVPASIKMTKFHAGEKDANTIPDYAEFSLDLRAQTNEAMERLVEGLRHVINGVAAIYGAEIELVERTRIVAAHPDPDAVRMMEEAIIAALGTEKCVPPVVTSGGEDFHFYSFQKPELKTTMLGLGCDLRPGLHHPNMTFRRDDLLSGVEILARTVINTFATFALQGENGRVSVTANH</sequence>
<dbReference type="Proteomes" id="UP000075517">
    <property type="component" value="Unassembled WGS sequence"/>
</dbReference>
<dbReference type="PATRIC" id="fig|1422.17.peg.2992"/>
<dbReference type="InterPro" id="IPR011650">
    <property type="entry name" value="Peptidase_M20_dimer"/>
</dbReference>
<keyword evidence="1" id="KW-0479">Metal-binding</keyword>
<dbReference type="AlphaFoldDB" id="A0A150NBU0"/>
<dbReference type="SUPFAM" id="SSF55031">
    <property type="entry name" value="Bacterial exopeptidase dimerisation domain"/>
    <property type="match status" value="1"/>
</dbReference>
<accession>A0A150NBU0</accession>
<dbReference type="Pfam" id="PF07687">
    <property type="entry name" value="M20_dimer"/>
    <property type="match status" value="1"/>
</dbReference>
<name>A0A150NBU0_GEOSE</name>
<dbReference type="PANTHER" id="PTHR11014:SF122">
    <property type="entry name" value="AMIDOHYDROLASE AMHX"/>
    <property type="match status" value="1"/>
</dbReference>
<protein>
    <recommendedName>
        <fullName evidence="2">Peptidase M20 dimerisation domain-containing protein</fullName>
    </recommendedName>
</protein>
<feature type="binding site" evidence="1">
    <location>
        <position position="129"/>
    </location>
    <ligand>
        <name>Mn(2+)</name>
        <dbReference type="ChEBI" id="CHEBI:29035"/>
        <label>2</label>
    </ligand>
</feature>
<dbReference type="Gene3D" id="3.40.630.10">
    <property type="entry name" value="Zn peptidases"/>
    <property type="match status" value="1"/>
</dbReference>
<dbReference type="InterPro" id="IPR036264">
    <property type="entry name" value="Bact_exopeptidase_dim_dom"/>
</dbReference>
<dbReference type="GO" id="GO:0016787">
    <property type="term" value="F:hydrolase activity"/>
    <property type="evidence" value="ECO:0007669"/>
    <property type="project" value="InterPro"/>
</dbReference>